<dbReference type="InterPro" id="IPR012338">
    <property type="entry name" value="Beta-lactam/transpept-like"/>
</dbReference>
<dbReference type="InterPro" id="IPR052173">
    <property type="entry name" value="Beta-lactam_resp_regulator"/>
</dbReference>
<dbReference type="RefSeq" id="WP_071648603.1">
    <property type="nucleotide sequence ID" value="NZ_CP017962.1"/>
</dbReference>
<keyword evidence="2" id="KW-0812">Transmembrane</keyword>
<evidence type="ECO:0000313" key="6">
    <source>
        <dbReference type="Proteomes" id="UP000182945"/>
    </source>
</evidence>
<dbReference type="InterPro" id="IPR001460">
    <property type="entry name" value="PCN-bd_Tpept"/>
</dbReference>
<comment type="similarity">
    <text evidence="1">Belongs to the peptidase M56 family.</text>
</comment>
<dbReference type="GeneID" id="71513926"/>
<dbReference type="KEGG" id="vhl:BME96_05955"/>
<dbReference type="NCBIfam" id="NF000326">
    <property type="entry name" value="blaR1_generic"/>
    <property type="match status" value="1"/>
</dbReference>
<reference evidence="5 6" key="1">
    <citation type="submission" date="2016-11" db="EMBL/GenBank/DDBJ databases">
        <title>Complete genome sequencing of Virgibacillus halodenitrificans PDB-F2.</title>
        <authorList>
            <person name="Sun Z."/>
            <person name="Zhou Y."/>
            <person name="Li H."/>
        </authorList>
    </citation>
    <scope>NUCLEOTIDE SEQUENCE [LARGE SCALE GENOMIC DNA]</scope>
    <source>
        <strain evidence="5 6">PDB-F2</strain>
    </source>
</reference>
<dbReference type="SUPFAM" id="SSF56601">
    <property type="entry name" value="beta-lactamase/transpeptidase-like"/>
    <property type="match status" value="1"/>
</dbReference>
<dbReference type="AlphaFoldDB" id="A0AAC9NKI9"/>
<accession>A0AAC9NKI9</accession>
<feature type="transmembrane region" description="Helical" evidence="2">
    <location>
        <begin position="105"/>
        <end position="126"/>
    </location>
</feature>
<keyword evidence="2" id="KW-0472">Membrane</keyword>
<keyword evidence="2" id="KW-1133">Transmembrane helix</keyword>
<dbReference type="EMBL" id="CP017962">
    <property type="protein sequence ID" value="APC47739.1"/>
    <property type="molecule type" value="Genomic_DNA"/>
</dbReference>
<gene>
    <name evidence="5" type="ORF">BME96_05955</name>
</gene>
<proteinExistence type="inferred from homology"/>
<organism evidence="5 6">
    <name type="scientific">Virgibacillus halodenitrificans</name>
    <name type="common">Bacillus halodenitrificans</name>
    <dbReference type="NCBI Taxonomy" id="1482"/>
    <lineage>
        <taxon>Bacteria</taxon>
        <taxon>Bacillati</taxon>
        <taxon>Bacillota</taxon>
        <taxon>Bacilli</taxon>
        <taxon>Bacillales</taxon>
        <taxon>Bacillaceae</taxon>
        <taxon>Virgibacillus</taxon>
    </lineage>
</organism>
<dbReference type="Pfam" id="PF05569">
    <property type="entry name" value="Peptidase_M56"/>
    <property type="match status" value="1"/>
</dbReference>
<name>A0AAC9NKI9_VIRHA</name>
<dbReference type="InterPro" id="IPR008756">
    <property type="entry name" value="Peptidase_M56"/>
</dbReference>
<feature type="transmembrane region" description="Helical" evidence="2">
    <location>
        <begin position="217"/>
        <end position="239"/>
    </location>
</feature>
<dbReference type="Gene3D" id="3.40.710.10">
    <property type="entry name" value="DD-peptidase/beta-lactamase superfamily"/>
    <property type="match status" value="1"/>
</dbReference>
<dbReference type="PANTHER" id="PTHR34978:SF3">
    <property type="entry name" value="SLR0241 PROTEIN"/>
    <property type="match status" value="1"/>
</dbReference>
<evidence type="ECO:0000259" key="3">
    <source>
        <dbReference type="Pfam" id="PF00905"/>
    </source>
</evidence>
<feature type="domain" description="Penicillin-binding protein transpeptidase" evidence="3">
    <location>
        <begin position="365"/>
        <end position="581"/>
    </location>
</feature>
<dbReference type="Pfam" id="PF00905">
    <property type="entry name" value="Transpeptidase"/>
    <property type="match status" value="1"/>
</dbReference>
<feature type="transmembrane region" description="Helical" evidence="2">
    <location>
        <begin position="35"/>
        <end position="53"/>
    </location>
</feature>
<protein>
    <submittedName>
        <fullName evidence="5">BlaR1 family beta-lactam sensor/signal transducer</fullName>
    </submittedName>
</protein>
<evidence type="ECO:0000313" key="5">
    <source>
        <dbReference type="EMBL" id="APC47739.1"/>
    </source>
</evidence>
<feature type="domain" description="Peptidase M56" evidence="4">
    <location>
        <begin position="10"/>
        <end position="299"/>
    </location>
</feature>
<dbReference type="CDD" id="cd07341">
    <property type="entry name" value="M56_BlaR1_MecR1_like"/>
    <property type="match status" value="1"/>
</dbReference>
<dbReference type="GO" id="GO:0008658">
    <property type="term" value="F:penicillin binding"/>
    <property type="evidence" value="ECO:0007669"/>
    <property type="project" value="InterPro"/>
</dbReference>
<sequence length="586" mass="67785">MFALHLAESMFISSFTVILIILFKKLFHNHLSPKWKYNLWFILLLALTVPFLPEHLLDFLGGSHSDGEQINYQQSSNSSAPFTTIADGNWMNNYALSVNKMELPFINQFIVTIWMTGLLFMLALVIRSWINLRKIKKSLCLVKDQAILSLFAQCKHRLHISRKIVLAQSSLIKTPMTFGITRAYIVVPAHTQVKLTNNEWKYILLHELKHHKSKDIFTNYLVVLFQVIYWFNPLIWVAFKEMRLDREIACDHAVLKLLKQEDYKAYGNTIINFVDKTYLSGIVSQFASSKKQLKKRIRHIASFKNESRLLKGKSVLIFLTVTGIVLNQSSLASGMSYNNEQYHLDNERIVEEDLSSHFSKGDGSFVLYDLRKAKYFIYNKKKSTLRVSPNSTYKIYNALFALEDGVINRKHTALKWDGSNYPYEAWNKDQNLFSAMENSVTWYFQRLDKKLQLESIQAYIRAINYGNQDVSGGIDEYWLESSLKISPIEQVKTLKDFYTNQFDFDEKNIQLVKDTMKLESKENAILYGKTGTGSVNGKQVNGWFIGYVETKTNTYFFATNIEDKQHANGSTAAKITKNILQDKGIY</sequence>
<dbReference type="Proteomes" id="UP000182945">
    <property type="component" value="Chromosome"/>
</dbReference>
<evidence type="ECO:0000256" key="1">
    <source>
        <dbReference type="ARBA" id="ARBA00011075"/>
    </source>
</evidence>
<evidence type="ECO:0000256" key="2">
    <source>
        <dbReference type="SAM" id="Phobius"/>
    </source>
</evidence>
<evidence type="ECO:0000259" key="4">
    <source>
        <dbReference type="Pfam" id="PF05569"/>
    </source>
</evidence>
<dbReference type="PANTHER" id="PTHR34978">
    <property type="entry name" value="POSSIBLE SENSOR-TRANSDUCER PROTEIN BLAR"/>
    <property type="match status" value="1"/>
</dbReference>
<feature type="transmembrane region" description="Helical" evidence="2">
    <location>
        <begin position="6"/>
        <end position="23"/>
    </location>
</feature>